<reference evidence="3 4" key="1">
    <citation type="submission" date="2018-03" db="EMBL/GenBank/DDBJ databases">
        <title>The ancient ancestry and fast evolution of plastids.</title>
        <authorList>
            <person name="Moore K.R."/>
            <person name="Magnabosco C."/>
            <person name="Momper L."/>
            <person name="Gold D.A."/>
            <person name="Bosak T."/>
            <person name="Fournier G.P."/>
        </authorList>
    </citation>
    <scope>NUCLEOTIDE SEQUENCE [LARGE SCALE GENOMIC DNA]</scope>
    <source>
        <strain evidence="3 4">CCALA 037</strain>
    </source>
</reference>
<name>A0A2T1GD87_9CYAN</name>
<accession>A0A2T1GD87</accession>
<sequence length="189" mass="19078">MSIKNFTQTSIMSTQQTKVKATSVLTILCLSAALAITSCGQKATETTTTSTTTEATTKPDATTPTTGATTAPGTSTSTTTTTPAAGAGAALTAAEKTQLTPVKTALVMANTAIKGGDVAKAKTQFTKFTSLWPTVEPIVKAKAGANYEPIASGIKTVTTAMSAATPDKTKAAEGLNQAITAMNALLAKK</sequence>
<keyword evidence="4" id="KW-1185">Reference proteome</keyword>
<evidence type="ECO:0000256" key="2">
    <source>
        <dbReference type="SAM" id="SignalP"/>
    </source>
</evidence>
<keyword evidence="2" id="KW-0732">Signal</keyword>
<evidence type="ECO:0000313" key="3">
    <source>
        <dbReference type="EMBL" id="PSB55412.1"/>
    </source>
</evidence>
<proteinExistence type="predicted"/>
<gene>
    <name evidence="3" type="ORF">C7B77_15095</name>
</gene>
<evidence type="ECO:0008006" key="5">
    <source>
        <dbReference type="Google" id="ProtNLM"/>
    </source>
</evidence>
<evidence type="ECO:0000313" key="4">
    <source>
        <dbReference type="Proteomes" id="UP000238937"/>
    </source>
</evidence>
<dbReference type="EMBL" id="PVWO01000188">
    <property type="protein sequence ID" value="PSB55412.1"/>
    <property type="molecule type" value="Genomic_DNA"/>
</dbReference>
<evidence type="ECO:0000256" key="1">
    <source>
        <dbReference type="SAM" id="MobiDB-lite"/>
    </source>
</evidence>
<feature type="chain" id="PRO_5015587083" description="Lipoprotein" evidence="2">
    <location>
        <begin position="44"/>
        <end position="189"/>
    </location>
</feature>
<dbReference type="Proteomes" id="UP000238937">
    <property type="component" value="Unassembled WGS sequence"/>
</dbReference>
<dbReference type="AlphaFoldDB" id="A0A2T1GD87"/>
<protein>
    <recommendedName>
        <fullName evidence="5">Lipoprotein</fullName>
    </recommendedName>
</protein>
<organism evidence="3 4">
    <name type="scientific">Chamaesiphon polymorphus CCALA 037</name>
    <dbReference type="NCBI Taxonomy" id="2107692"/>
    <lineage>
        <taxon>Bacteria</taxon>
        <taxon>Bacillati</taxon>
        <taxon>Cyanobacteriota</taxon>
        <taxon>Cyanophyceae</taxon>
        <taxon>Gomontiellales</taxon>
        <taxon>Chamaesiphonaceae</taxon>
        <taxon>Chamaesiphon</taxon>
    </lineage>
</organism>
<feature type="region of interest" description="Disordered" evidence="1">
    <location>
        <begin position="43"/>
        <end position="83"/>
    </location>
</feature>
<feature type="signal peptide" evidence="2">
    <location>
        <begin position="1"/>
        <end position="43"/>
    </location>
</feature>
<comment type="caution">
    <text evidence="3">The sequence shown here is derived from an EMBL/GenBank/DDBJ whole genome shotgun (WGS) entry which is preliminary data.</text>
</comment>